<feature type="compositionally biased region" description="Basic and acidic residues" evidence="1">
    <location>
        <begin position="1"/>
        <end position="12"/>
    </location>
</feature>
<dbReference type="PANTHER" id="PTHR36576">
    <property type="entry name" value="UPF0654 PROTEIN C11D3.01C-RELATED"/>
    <property type="match status" value="1"/>
</dbReference>
<dbReference type="EMBL" id="KV722330">
    <property type="protein sequence ID" value="OCH96505.1"/>
    <property type="molecule type" value="Genomic_DNA"/>
</dbReference>
<protein>
    <recommendedName>
        <fullName evidence="4">Conidiation-specific protein 6</fullName>
    </recommendedName>
</protein>
<keyword evidence="3" id="KW-1185">Reference proteome</keyword>
<feature type="compositionally biased region" description="Basic and acidic residues" evidence="1">
    <location>
        <begin position="26"/>
        <end position="40"/>
    </location>
</feature>
<sequence>MVKPEPNPDKVARGLKAAISNSSVAEDAKESAKERLRQMEESSEIDSSEAHQVNVASGHKAALKNPNVSQEAKQHSRQVLNEMK</sequence>
<dbReference type="OrthoDB" id="5419162at2759"/>
<name>A0A8E2DV87_9APHY</name>
<evidence type="ECO:0000313" key="2">
    <source>
        <dbReference type="EMBL" id="OCH96505.1"/>
    </source>
</evidence>
<gene>
    <name evidence="2" type="ORF">OBBRIDRAFT_787064</name>
</gene>
<evidence type="ECO:0000313" key="3">
    <source>
        <dbReference type="Proteomes" id="UP000250043"/>
    </source>
</evidence>
<feature type="region of interest" description="Disordered" evidence="1">
    <location>
        <begin position="1"/>
        <end position="84"/>
    </location>
</feature>
<organism evidence="2 3">
    <name type="scientific">Obba rivulosa</name>
    <dbReference type="NCBI Taxonomy" id="1052685"/>
    <lineage>
        <taxon>Eukaryota</taxon>
        <taxon>Fungi</taxon>
        <taxon>Dikarya</taxon>
        <taxon>Basidiomycota</taxon>
        <taxon>Agaricomycotina</taxon>
        <taxon>Agaricomycetes</taxon>
        <taxon>Polyporales</taxon>
        <taxon>Gelatoporiaceae</taxon>
        <taxon>Obba</taxon>
    </lineage>
</organism>
<evidence type="ECO:0000256" key="1">
    <source>
        <dbReference type="SAM" id="MobiDB-lite"/>
    </source>
</evidence>
<dbReference type="InterPro" id="IPR018824">
    <property type="entry name" value="Conidiation-specific_6"/>
</dbReference>
<proteinExistence type="predicted"/>
<dbReference type="Proteomes" id="UP000250043">
    <property type="component" value="Unassembled WGS sequence"/>
</dbReference>
<dbReference type="Pfam" id="PF10346">
    <property type="entry name" value="Con-6"/>
    <property type="match status" value="2"/>
</dbReference>
<dbReference type="PANTHER" id="PTHR36576:SF2">
    <property type="entry name" value="PROTEIN CON-6, PUTATIVE (AFU_ORTHOLOGUE AFUA_4G03615)-RELATED"/>
    <property type="match status" value="1"/>
</dbReference>
<dbReference type="GO" id="GO:0005737">
    <property type="term" value="C:cytoplasm"/>
    <property type="evidence" value="ECO:0007669"/>
    <property type="project" value="TreeGrafter"/>
</dbReference>
<dbReference type="InterPro" id="IPR052670">
    <property type="entry name" value="UPF0654_domain"/>
</dbReference>
<evidence type="ECO:0008006" key="4">
    <source>
        <dbReference type="Google" id="ProtNLM"/>
    </source>
</evidence>
<reference evidence="2 3" key="1">
    <citation type="submission" date="2016-07" db="EMBL/GenBank/DDBJ databases">
        <title>Draft genome of the white-rot fungus Obba rivulosa 3A-2.</title>
        <authorList>
            <consortium name="DOE Joint Genome Institute"/>
            <person name="Miettinen O."/>
            <person name="Riley R."/>
            <person name="Acob R."/>
            <person name="Barry K."/>
            <person name="Cullen D."/>
            <person name="De Vries R."/>
            <person name="Hainaut M."/>
            <person name="Hatakka A."/>
            <person name="Henrissat B."/>
            <person name="Hilden K."/>
            <person name="Kuo R."/>
            <person name="Labutti K."/>
            <person name="Lipzen A."/>
            <person name="Makela M.R."/>
            <person name="Sandor L."/>
            <person name="Spatafora J.W."/>
            <person name="Grigoriev I.V."/>
            <person name="Hibbett D.S."/>
        </authorList>
    </citation>
    <scope>NUCLEOTIDE SEQUENCE [LARGE SCALE GENOMIC DNA]</scope>
    <source>
        <strain evidence="2 3">3A-2</strain>
    </source>
</reference>
<accession>A0A8E2DV87</accession>
<dbReference type="AlphaFoldDB" id="A0A8E2DV87"/>